<keyword evidence="2" id="KW-0378">Hydrolase</keyword>
<dbReference type="Gene3D" id="3.40.50.1820">
    <property type="entry name" value="alpha/beta hydrolase"/>
    <property type="match status" value="1"/>
</dbReference>
<feature type="domain" description="Serine aminopeptidase S33" evidence="1">
    <location>
        <begin position="27"/>
        <end position="269"/>
    </location>
</feature>
<protein>
    <submittedName>
        <fullName evidence="2">Alpha-beta hydrolase superfamily lysophospholipase</fullName>
    </submittedName>
</protein>
<organism evidence="2 3">
    <name type="scientific">Rivibacter subsaxonicus</name>
    <dbReference type="NCBI Taxonomy" id="457575"/>
    <lineage>
        <taxon>Bacteria</taxon>
        <taxon>Pseudomonadati</taxon>
        <taxon>Pseudomonadota</taxon>
        <taxon>Betaproteobacteria</taxon>
        <taxon>Burkholderiales</taxon>
        <taxon>Rivibacter</taxon>
    </lineage>
</organism>
<reference evidence="2 3" key="1">
    <citation type="submission" date="2019-02" db="EMBL/GenBank/DDBJ databases">
        <title>Genomic Encyclopedia of Type Strains, Phase IV (KMG-IV): sequencing the most valuable type-strain genomes for metagenomic binning, comparative biology and taxonomic classification.</title>
        <authorList>
            <person name="Goeker M."/>
        </authorList>
    </citation>
    <scope>NUCLEOTIDE SEQUENCE [LARGE SCALE GENOMIC DNA]</scope>
    <source>
        <strain evidence="2 3">DSM 19570</strain>
    </source>
</reference>
<sequence>MNSTLATFDGLALARRRWPPTLDNGAAARGSVVLVHGLGEHIGRYAHVAAKLAAAGWAVSGCDLRGHGHSPGRRGDAPDGEALLRDIAASLDAARAEAPAGTPLVLLGHSLGGMLSARFVAAALESPAPAWSRAVDALLLSSPALDPGLRPHQKLMLAAARRLAPHLQVGNGLDPAWICRDPQVVADYLADPLVHDRVSATVASLVVDGGAAVIAAAPRWVTPTLLQWAGADRCVSPAGSAAFAAAAPRAALEHECYPGWSHELFNEPERERPIGRVVAWLEARFPPR</sequence>
<evidence type="ECO:0000313" key="3">
    <source>
        <dbReference type="Proteomes" id="UP000293671"/>
    </source>
</evidence>
<accession>A0A4Q7VXC9</accession>
<dbReference type="PANTHER" id="PTHR11614">
    <property type="entry name" value="PHOSPHOLIPASE-RELATED"/>
    <property type="match status" value="1"/>
</dbReference>
<dbReference type="Pfam" id="PF12146">
    <property type="entry name" value="Hydrolase_4"/>
    <property type="match status" value="1"/>
</dbReference>
<dbReference type="AlphaFoldDB" id="A0A4Q7VXC9"/>
<dbReference type="Proteomes" id="UP000293671">
    <property type="component" value="Unassembled WGS sequence"/>
</dbReference>
<comment type="caution">
    <text evidence="2">The sequence shown here is derived from an EMBL/GenBank/DDBJ whole genome shotgun (WGS) entry which is preliminary data.</text>
</comment>
<dbReference type="SUPFAM" id="SSF53474">
    <property type="entry name" value="alpha/beta-Hydrolases"/>
    <property type="match status" value="1"/>
</dbReference>
<dbReference type="OrthoDB" id="9806902at2"/>
<evidence type="ECO:0000313" key="2">
    <source>
        <dbReference type="EMBL" id="RZU01188.1"/>
    </source>
</evidence>
<proteinExistence type="predicted"/>
<dbReference type="EMBL" id="SHKP01000005">
    <property type="protein sequence ID" value="RZU01188.1"/>
    <property type="molecule type" value="Genomic_DNA"/>
</dbReference>
<name>A0A4Q7VXC9_9BURK</name>
<dbReference type="InterPro" id="IPR022742">
    <property type="entry name" value="Hydrolase_4"/>
</dbReference>
<dbReference type="InterPro" id="IPR051044">
    <property type="entry name" value="MAG_DAG_Lipase"/>
</dbReference>
<evidence type="ECO:0000259" key="1">
    <source>
        <dbReference type="Pfam" id="PF12146"/>
    </source>
</evidence>
<keyword evidence="3" id="KW-1185">Reference proteome</keyword>
<dbReference type="GO" id="GO:0016787">
    <property type="term" value="F:hydrolase activity"/>
    <property type="evidence" value="ECO:0007669"/>
    <property type="project" value="UniProtKB-KW"/>
</dbReference>
<dbReference type="RefSeq" id="WP_130431595.1">
    <property type="nucleotide sequence ID" value="NZ_SHKP01000005.1"/>
</dbReference>
<gene>
    <name evidence="2" type="ORF">EV670_1904</name>
</gene>
<dbReference type="InterPro" id="IPR029058">
    <property type="entry name" value="AB_hydrolase_fold"/>
</dbReference>